<dbReference type="RefSeq" id="WP_085229621.1">
    <property type="nucleotide sequence ID" value="NZ_BSQD01000008.1"/>
</dbReference>
<accession>A0A1X7GC68</accession>
<dbReference type="OrthoDB" id="9111917at2"/>
<sequence length="61" mass="6772">MSERRARHTEALADDIGGLARHAPEFDPAQYVDEQALQALDDALVKWPLLARLMGLAGDER</sequence>
<dbReference type="STRING" id="28094.SAMN06295900_11512"/>
<protein>
    <recommendedName>
        <fullName evidence="3">Cellulose biosynthesis protein BcsR</fullName>
    </recommendedName>
</protein>
<dbReference type="AlphaFoldDB" id="A0A1X7GC68"/>
<organism evidence="1 2">
    <name type="scientific">Trinickia caryophylli</name>
    <name type="common">Paraburkholderia caryophylli</name>
    <dbReference type="NCBI Taxonomy" id="28094"/>
    <lineage>
        <taxon>Bacteria</taxon>
        <taxon>Pseudomonadati</taxon>
        <taxon>Pseudomonadota</taxon>
        <taxon>Betaproteobacteria</taxon>
        <taxon>Burkholderiales</taxon>
        <taxon>Burkholderiaceae</taxon>
        <taxon>Trinickia</taxon>
    </lineage>
</organism>
<dbReference type="Proteomes" id="UP000192911">
    <property type="component" value="Unassembled WGS sequence"/>
</dbReference>
<gene>
    <name evidence="1" type="ORF">SAMN06295900_11512</name>
</gene>
<reference evidence="2" key="1">
    <citation type="submission" date="2017-04" db="EMBL/GenBank/DDBJ databases">
        <authorList>
            <person name="Varghese N."/>
            <person name="Submissions S."/>
        </authorList>
    </citation>
    <scope>NUCLEOTIDE SEQUENCE [LARGE SCALE GENOMIC DNA]</scope>
    <source>
        <strain evidence="2">Ballard 720</strain>
    </source>
</reference>
<name>A0A1X7GC68_TRICW</name>
<keyword evidence="2" id="KW-1185">Reference proteome</keyword>
<proteinExistence type="predicted"/>
<evidence type="ECO:0000313" key="2">
    <source>
        <dbReference type="Proteomes" id="UP000192911"/>
    </source>
</evidence>
<evidence type="ECO:0008006" key="3">
    <source>
        <dbReference type="Google" id="ProtNLM"/>
    </source>
</evidence>
<dbReference type="GeneID" id="95552697"/>
<evidence type="ECO:0000313" key="1">
    <source>
        <dbReference type="EMBL" id="SMF67601.1"/>
    </source>
</evidence>
<dbReference type="EMBL" id="FXAH01000015">
    <property type="protein sequence ID" value="SMF67601.1"/>
    <property type="molecule type" value="Genomic_DNA"/>
</dbReference>